<gene>
    <name evidence="3" type="ORF">P4O66_015164</name>
</gene>
<feature type="region of interest" description="Disordered" evidence="2">
    <location>
        <begin position="168"/>
        <end position="245"/>
    </location>
</feature>
<dbReference type="GO" id="GO:0007129">
    <property type="term" value="P:homologous chromosome pairing at meiosis"/>
    <property type="evidence" value="ECO:0007669"/>
    <property type="project" value="TreeGrafter"/>
</dbReference>
<dbReference type="PANTHER" id="PTHR35449:SF1">
    <property type="entry name" value="PROTEIN SIX6OS1"/>
    <property type="match status" value="1"/>
</dbReference>
<keyword evidence="4" id="KW-1185">Reference proteome</keyword>
<reference evidence="3" key="1">
    <citation type="submission" date="2023-03" db="EMBL/GenBank/DDBJ databases">
        <title>Electrophorus voltai genome.</title>
        <authorList>
            <person name="Bian C."/>
        </authorList>
    </citation>
    <scope>NUCLEOTIDE SEQUENCE</scope>
    <source>
        <strain evidence="3">CB-2022</strain>
        <tissue evidence="3">Muscle</tissue>
    </source>
</reference>
<feature type="compositionally biased region" description="Polar residues" evidence="2">
    <location>
        <begin position="179"/>
        <end position="221"/>
    </location>
</feature>
<feature type="compositionally biased region" description="Basic and acidic residues" evidence="2">
    <location>
        <begin position="222"/>
        <end position="231"/>
    </location>
</feature>
<dbReference type="PANTHER" id="PTHR35449">
    <property type="entry name" value="PROTEIN SIX6OS1"/>
    <property type="match status" value="1"/>
</dbReference>
<comment type="caution">
    <text evidence="3">The sequence shown here is derived from an EMBL/GenBank/DDBJ whole genome shotgun (WGS) entry which is preliminary data.</text>
</comment>
<name>A0AAD8YXN4_9TELE</name>
<dbReference type="AlphaFoldDB" id="A0AAD8YXN4"/>
<organism evidence="3 4">
    <name type="scientific">Electrophorus voltai</name>
    <dbReference type="NCBI Taxonomy" id="2609070"/>
    <lineage>
        <taxon>Eukaryota</taxon>
        <taxon>Metazoa</taxon>
        <taxon>Chordata</taxon>
        <taxon>Craniata</taxon>
        <taxon>Vertebrata</taxon>
        <taxon>Euteleostomi</taxon>
        <taxon>Actinopterygii</taxon>
        <taxon>Neopterygii</taxon>
        <taxon>Teleostei</taxon>
        <taxon>Ostariophysi</taxon>
        <taxon>Gymnotiformes</taxon>
        <taxon>Gymnotoidei</taxon>
        <taxon>Gymnotidae</taxon>
        <taxon>Electrophorus</taxon>
    </lineage>
</organism>
<dbReference type="EMBL" id="JAROKS010000022">
    <property type="protein sequence ID" value="KAK1789223.1"/>
    <property type="molecule type" value="Genomic_DNA"/>
</dbReference>
<dbReference type="InterPro" id="IPR031380">
    <property type="entry name" value="SIX6OS1"/>
</dbReference>
<accession>A0AAD8YXN4</accession>
<evidence type="ECO:0000256" key="1">
    <source>
        <dbReference type="SAM" id="Coils"/>
    </source>
</evidence>
<dbReference type="GO" id="GO:0000801">
    <property type="term" value="C:central element"/>
    <property type="evidence" value="ECO:0007669"/>
    <property type="project" value="TreeGrafter"/>
</dbReference>
<dbReference type="GO" id="GO:0007283">
    <property type="term" value="P:spermatogenesis"/>
    <property type="evidence" value="ECO:0007669"/>
    <property type="project" value="TreeGrafter"/>
</dbReference>
<dbReference type="Proteomes" id="UP001239994">
    <property type="component" value="Unassembled WGS sequence"/>
</dbReference>
<proteinExistence type="predicted"/>
<evidence type="ECO:0000313" key="3">
    <source>
        <dbReference type="EMBL" id="KAK1789223.1"/>
    </source>
</evidence>
<dbReference type="GO" id="GO:0010705">
    <property type="term" value="P:meiotic DNA double-strand break processing involved in reciprocal meiotic recombination"/>
    <property type="evidence" value="ECO:0007669"/>
    <property type="project" value="TreeGrafter"/>
</dbReference>
<keyword evidence="1" id="KW-0175">Coiled coil</keyword>
<dbReference type="GO" id="GO:0048477">
    <property type="term" value="P:oogenesis"/>
    <property type="evidence" value="ECO:0007669"/>
    <property type="project" value="TreeGrafter"/>
</dbReference>
<feature type="compositionally biased region" description="Acidic residues" evidence="2">
    <location>
        <begin position="232"/>
        <end position="241"/>
    </location>
</feature>
<protein>
    <submittedName>
        <fullName evidence="3">Uncharacterized protein</fullName>
    </submittedName>
</protein>
<evidence type="ECO:0000313" key="4">
    <source>
        <dbReference type="Proteomes" id="UP001239994"/>
    </source>
</evidence>
<evidence type="ECO:0000256" key="2">
    <source>
        <dbReference type="SAM" id="MobiDB-lite"/>
    </source>
</evidence>
<sequence length="445" mass="49341">MDDQTGLTHLNSLLLQLALETRELAQKRDDLKQQIQICKANIQEKKKYIDGTQKSIKKLDEGILQKQNTVKCFKESVKGLRAMSNLLLQYEKTLEAELQRRQDSCNQDMKMFQERIENYRKIFQQHKDEYCQNALAKKLLNIQADNEEIEKRIRAIEDQIIAKDKQLKALQGGRDTCDSDQTPIESQKQQEPLSVRSSQQDDMSFHQDLQPQGTEAMQEDNQTNKEEKDTENVEDQADGIDESNASQVVTIGSTIWSKPDIGCEPIQGAEQKQQEQPAEEEPANTSCGSDVMEEMLEMMDADGRQESGATAGMEGYSQGVACNPSSPIRMTAVLNTPTFSLNSSPNASPGCHESSEMPAFVFPVNSGPSTPAFSGFGCGFDLGSSQHEKSLEANLPAGFLFESQSHPEVDFAFSFGSKSPQLSSSAQETGGVGDACPFSFSLDKF</sequence>
<feature type="coiled-coil region" evidence="1">
    <location>
        <begin position="109"/>
        <end position="166"/>
    </location>
</feature>
<feature type="coiled-coil region" evidence="1">
    <location>
        <begin position="14"/>
        <end position="41"/>
    </location>
</feature>
<dbReference type="Pfam" id="PF15676">
    <property type="entry name" value="S6OS1"/>
    <property type="match status" value="1"/>
</dbReference>